<feature type="region of interest" description="Disordered" evidence="2">
    <location>
        <begin position="180"/>
        <end position="201"/>
    </location>
</feature>
<keyword evidence="4" id="KW-1185">Reference proteome</keyword>
<reference evidence="3 4" key="1">
    <citation type="submission" date="2023-08" db="EMBL/GenBank/DDBJ databases">
        <title>Whole-genome sequencing of halo(alkali)philic microorganisms from hypersaline lakes.</title>
        <authorList>
            <person name="Sorokin D.Y."/>
            <person name="Abbas B."/>
            <person name="Merkel A.Y."/>
        </authorList>
    </citation>
    <scope>NUCLEOTIDE SEQUENCE [LARGE SCALE GENOMIC DNA]</scope>
    <source>
        <strain evidence="3 4">AB-CW4</strain>
    </source>
</reference>
<comment type="caution">
    <text evidence="3">The sequence shown here is derived from an EMBL/GenBank/DDBJ whole genome shotgun (WGS) entry which is preliminary data.</text>
</comment>
<protein>
    <submittedName>
        <fullName evidence="3">Uncharacterized protein</fullName>
    </submittedName>
</protein>
<dbReference type="Proteomes" id="UP001239019">
    <property type="component" value="Unassembled WGS sequence"/>
</dbReference>
<feature type="coiled-coil region" evidence="1">
    <location>
        <begin position="18"/>
        <end position="126"/>
    </location>
</feature>
<evidence type="ECO:0000313" key="4">
    <source>
        <dbReference type="Proteomes" id="UP001239019"/>
    </source>
</evidence>
<dbReference type="RefSeq" id="WP_306727687.1">
    <property type="nucleotide sequence ID" value="NZ_JAVDDT010000002.1"/>
</dbReference>
<dbReference type="EMBL" id="JAVDDT010000002">
    <property type="protein sequence ID" value="MDQ2069200.1"/>
    <property type="molecule type" value="Genomic_DNA"/>
</dbReference>
<keyword evidence="1" id="KW-0175">Coiled coil</keyword>
<evidence type="ECO:0000256" key="1">
    <source>
        <dbReference type="SAM" id="Coils"/>
    </source>
</evidence>
<gene>
    <name evidence="3" type="ORF">RBH19_04885</name>
</gene>
<name>A0ABU0W5A5_9GAMM</name>
<proteinExistence type="predicted"/>
<accession>A0ABU0W5A5</accession>
<evidence type="ECO:0000313" key="3">
    <source>
        <dbReference type="EMBL" id="MDQ2069200.1"/>
    </source>
</evidence>
<organism evidence="3 4">
    <name type="scientific">Natronospira bacteriovora</name>
    <dbReference type="NCBI Taxonomy" id="3069753"/>
    <lineage>
        <taxon>Bacteria</taxon>
        <taxon>Pseudomonadati</taxon>
        <taxon>Pseudomonadota</taxon>
        <taxon>Gammaproteobacteria</taxon>
        <taxon>Natronospirales</taxon>
        <taxon>Natronospiraceae</taxon>
        <taxon>Natronospira</taxon>
    </lineage>
</organism>
<sequence>MEMQKILKKMFGGNGLTVAEAQSLKDQSRRRLAEIDNRLETLTRKERPHTVRYGTPEALLKLDQEAQRLKAESEQVRARQSEVRLALREAEGVEAVAGAKEFKRGIADAVAAAESLERQAAAAREEVCQKITKLSQLRRKAAEINQPVSKLDLPLDLARRAAVIAKRDRVDQVRLVRSLAPSSRKVTPPSEQKGEIIREET</sequence>
<feature type="compositionally biased region" description="Basic and acidic residues" evidence="2">
    <location>
        <begin position="192"/>
        <end position="201"/>
    </location>
</feature>
<evidence type="ECO:0000256" key="2">
    <source>
        <dbReference type="SAM" id="MobiDB-lite"/>
    </source>
</evidence>